<evidence type="ECO:0000256" key="5">
    <source>
        <dbReference type="ARBA" id="ARBA00022949"/>
    </source>
</evidence>
<keyword evidence="4 8" id="KW-0812">Transmembrane</keyword>
<keyword evidence="5 8" id="KW-0965">Cell junction</keyword>
<dbReference type="Ensembl" id="ENSXETT00000111505">
    <property type="protein sequence ID" value="ENSXETP00000116091"/>
    <property type="gene ID" value="ENSXETG00000041445"/>
</dbReference>
<accession>A0A803K6U6</accession>
<keyword evidence="3 8" id="KW-1003">Cell membrane</keyword>
<name>A0A803K6U6_XENTR</name>
<evidence type="ECO:0000256" key="8">
    <source>
        <dbReference type="RuleBase" id="RU060637"/>
    </source>
</evidence>
<keyword evidence="7 8" id="KW-0472">Membrane</keyword>
<sequence>MAHLVLRIIGFLCGCIGMILAWVITLMPQWRVSIIAENNGSQNIRLDGQWISRFDGLWSTCINQAQSGQQCSSYDSMISITTDLKAGRVLMCFAVILSFLAFLFSFIGLMLTRYQDKYGKHCLILTAGILYIVSIVLMVIPVIWVTSNIVTQACEPYCKGGIRIELGEALFLAWPAVGFLLVGGIILCWACPKKHRKETCIYTTPQDQEMVYRVRPTEGELRNCYNKNEYI</sequence>
<gene>
    <name evidence="9 11 12" type="primary">cldn17.3</name>
</gene>
<dbReference type="GO" id="GO:0005923">
    <property type="term" value="C:bicellular tight junction"/>
    <property type="evidence" value="ECO:0000318"/>
    <property type="project" value="GO_Central"/>
</dbReference>
<dbReference type="Gene3D" id="1.20.140.150">
    <property type="match status" value="1"/>
</dbReference>
<dbReference type="GO" id="GO:0070830">
    <property type="term" value="P:bicellular tight junction assembly"/>
    <property type="evidence" value="ECO:0000318"/>
    <property type="project" value="GO_Central"/>
</dbReference>
<dbReference type="GeneID" id="100486904"/>
<dbReference type="Xenbase" id="XB-GENE-22166260">
    <property type="gene designation" value="cldn17.3"/>
</dbReference>
<dbReference type="OrthoDB" id="9882724at2759"/>
<dbReference type="PROSITE" id="PS01346">
    <property type="entry name" value="CLAUDIN"/>
    <property type="match status" value="1"/>
</dbReference>
<dbReference type="GO" id="GO:0007155">
    <property type="term" value="P:cell adhesion"/>
    <property type="evidence" value="ECO:0000318"/>
    <property type="project" value="GO_Central"/>
</dbReference>
<evidence type="ECO:0000313" key="9">
    <source>
        <dbReference type="Ensembl" id="ENSXETP00000116091"/>
    </source>
</evidence>
<reference evidence="9" key="1">
    <citation type="journal article" date="2010" name="Science">
        <title>The genome of the Western clawed frog Xenopus tropicalis.</title>
        <authorList>
            <person name="Hellsten U."/>
            <person name="Harland R.M."/>
            <person name="Gilchrist M.J."/>
            <person name="Hendrix D."/>
            <person name="Jurka J."/>
            <person name="Kapitonov V."/>
            <person name="Ovcharenko I."/>
            <person name="Putnam N.H."/>
            <person name="Shu S."/>
            <person name="Taher L."/>
            <person name="Blitz I.L."/>
            <person name="Blumberg B."/>
            <person name="Dichmann D.S."/>
            <person name="Dubchak I."/>
            <person name="Amaya E."/>
            <person name="Detter J.C."/>
            <person name="Fletcher R."/>
            <person name="Gerhard D.S."/>
            <person name="Goodstein D."/>
            <person name="Graves T."/>
            <person name="Grigoriev I.V."/>
            <person name="Grimwood J."/>
            <person name="Kawashima T."/>
            <person name="Lindquist E."/>
            <person name="Lucas S.M."/>
            <person name="Mead P.E."/>
            <person name="Mitros T."/>
            <person name="Ogino H."/>
            <person name="Ohta Y."/>
            <person name="Poliakov A.V."/>
            <person name="Pollet N."/>
            <person name="Robert J."/>
            <person name="Salamov A."/>
            <person name="Sater A.K."/>
            <person name="Schmutz J."/>
            <person name="Terry A."/>
            <person name="Vize P.D."/>
            <person name="Warren W.C."/>
            <person name="Wells D."/>
            <person name="Wills A."/>
            <person name="Wilson R.K."/>
            <person name="Zimmerman L.B."/>
            <person name="Zorn A.M."/>
            <person name="Grainger R."/>
            <person name="Grammer T."/>
            <person name="Khokha M.K."/>
            <person name="Richardson P.M."/>
            <person name="Rokhsar D.S."/>
        </authorList>
    </citation>
    <scope>NUCLEOTIDE SEQUENCE [LARGE SCALE GENOMIC DNA]</scope>
    <source>
        <strain evidence="9">Nigerian</strain>
    </source>
</reference>
<comment type="similarity">
    <text evidence="1 8">Belongs to the claudin family.</text>
</comment>
<dbReference type="GO" id="GO:0005886">
    <property type="term" value="C:plasma membrane"/>
    <property type="evidence" value="ECO:0000318"/>
    <property type="project" value="GO_Central"/>
</dbReference>
<keyword evidence="2 8" id="KW-0796">Tight junction</keyword>
<dbReference type="Pfam" id="PF00822">
    <property type="entry name" value="PMP22_Claudin"/>
    <property type="match status" value="1"/>
</dbReference>
<feature type="transmembrane region" description="Helical" evidence="8">
    <location>
        <begin position="123"/>
        <end position="144"/>
    </location>
</feature>
<dbReference type="AGR" id="Xenbase:XB-GENE-22166260"/>
<evidence type="ECO:0000256" key="7">
    <source>
        <dbReference type="ARBA" id="ARBA00023136"/>
    </source>
</evidence>
<dbReference type="CTD" id="100486904"/>
<evidence type="ECO:0000313" key="12">
    <source>
        <dbReference type="Xenbase" id="XB-GENE-22166260"/>
    </source>
</evidence>
<dbReference type="KEGG" id="xtr:100486904"/>
<dbReference type="RefSeq" id="XP_002938492.1">
    <property type="nucleotide sequence ID" value="XM_002938446.1"/>
</dbReference>
<evidence type="ECO:0000256" key="1">
    <source>
        <dbReference type="ARBA" id="ARBA00008295"/>
    </source>
</evidence>
<feature type="transmembrane region" description="Helical" evidence="8">
    <location>
        <begin position="5"/>
        <end position="24"/>
    </location>
</feature>
<dbReference type="InterPro" id="IPR006187">
    <property type="entry name" value="Claudin"/>
</dbReference>
<keyword evidence="6 8" id="KW-1133">Transmembrane helix</keyword>
<feature type="transmembrane region" description="Helical" evidence="8">
    <location>
        <begin position="171"/>
        <end position="191"/>
    </location>
</feature>
<dbReference type="OMA" id="IILCWAC"/>
<dbReference type="InterPro" id="IPR017974">
    <property type="entry name" value="Claudin_CS"/>
</dbReference>
<evidence type="ECO:0000256" key="6">
    <source>
        <dbReference type="ARBA" id="ARBA00022989"/>
    </source>
</evidence>
<evidence type="ECO:0000313" key="10">
    <source>
        <dbReference type="Proteomes" id="UP000008143"/>
    </source>
</evidence>
<organism evidence="9">
    <name type="scientific">Xenopus tropicalis</name>
    <name type="common">Western clawed frog</name>
    <name type="synonym">Silurana tropicalis</name>
    <dbReference type="NCBI Taxonomy" id="8364"/>
    <lineage>
        <taxon>Eukaryota</taxon>
        <taxon>Metazoa</taxon>
        <taxon>Chordata</taxon>
        <taxon>Craniata</taxon>
        <taxon>Vertebrata</taxon>
        <taxon>Euteleostomi</taxon>
        <taxon>Amphibia</taxon>
        <taxon>Batrachia</taxon>
        <taxon>Anura</taxon>
        <taxon>Pipoidea</taxon>
        <taxon>Pipidae</taxon>
        <taxon>Xenopodinae</taxon>
        <taxon>Xenopus</taxon>
        <taxon>Silurana</taxon>
    </lineage>
</organism>
<dbReference type="AlphaFoldDB" id="A0A803K6U6"/>
<evidence type="ECO:0000256" key="4">
    <source>
        <dbReference type="ARBA" id="ARBA00022692"/>
    </source>
</evidence>
<evidence type="ECO:0000256" key="2">
    <source>
        <dbReference type="ARBA" id="ARBA00022427"/>
    </source>
</evidence>
<dbReference type="GeneTree" id="ENSGT00940000159077"/>
<comment type="subcellular location">
    <subcellularLocation>
        <location evidence="8">Cell junction</location>
        <location evidence="8">Tight junction</location>
    </subcellularLocation>
    <subcellularLocation>
        <location evidence="8">Cell membrane</location>
        <topology evidence="8">Multi-pass membrane protein</topology>
    </subcellularLocation>
</comment>
<reference evidence="9" key="2">
    <citation type="submission" date="2021-03" db="UniProtKB">
        <authorList>
            <consortium name="Ensembl"/>
        </authorList>
    </citation>
    <scope>IDENTIFICATION</scope>
</reference>
<comment type="function">
    <text evidence="8">Claudins function as major constituents of the tight junction complexes that regulate the permeability of epithelia.</text>
</comment>
<protein>
    <recommendedName>
        <fullName evidence="8">Claudin</fullName>
    </recommendedName>
</protein>
<dbReference type="InterPro" id="IPR004031">
    <property type="entry name" value="PMP22/EMP/MP20/Claudin"/>
</dbReference>
<reference evidence="11" key="3">
    <citation type="submission" date="2025-04" db="UniProtKB">
        <authorList>
            <consortium name="RefSeq"/>
        </authorList>
    </citation>
    <scope>IDENTIFICATION</scope>
    <source>
        <strain evidence="11">Nigerian</strain>
        <tissue evidence="11">Liver and blood</tissue>
    </source>
</reference>
<evidence type="ECO:0000256" key="3">
    <source>
        <dbReference type="ARBA" id="ARBA00022475"/>
    </source>
</evidence>
<dbReference type="PANTHER" id="PTHR12002">
    <property type="entry name" value="CLAUDIN"/>
    <property type="match status" value="1"/>
</dbReference>
<dbReference type="PRINTS" id="PR01077">
    <property type="entry name" value="CLAUDIN"/>
</dbReference>
<keyword evidence="10" id="KW-1185">Reference proteome</keyword>
<dbReference type="GO" id="GO:0005198">
    <property type="term" value="F:structural molecule activity"/>
    <property type="evidence" value="ECO:0007669"/>
    <property type="project" value="InterPro"/>
</dbReference>
<proteinExistence type="inferred from homology"/>
<dbReference type="Proteomes" id="UP000008143">
    <property type="component" value="Chromosome 2"/>
</dbReference>
<feature type="transmembrane region" description="Helical" evidence="8">
    <location>
        <begin position="86"/>
        <end position="111"/>
    </location>
</feature>
<evidence type="ECO:0000313" key="11">
    <source>
        <dbReference type="RefSeq" id="XP_002938492.1"/>
    </source>
</evidence>